<evidence type="ECO:0000313" key="5">
    <source>
        <dbReference type="Proteomes" id="UP001144397"/>
    </source>
</evidence>
<dbReference type="Gene3D" id="3.40.50.12780">
    <property type="entry name" value="N-terminal domain of ligase-like"/>
    <property type="match status" value="1"/>
</dbReference>
<dbReference type="Proteomes" id="UP001144397">
    <property type="component" value="Unassembled WGS sequence"/>
</dbReference>
<evidence type="ECO:0000259" key="2">
    <source>
        <dbReference type="Pfam" id="PF13193"/>
    </source>
</evidence>
<organism evidence="3 5">
    <name type="scientific">Xanthobacter flavus</name>
    <dbReference type="NCBI Taxonomy" id="281"/>
    <lineage>
        <taxon>Bacteria</taxon>
        <taxon>Pseudomonadati</taxon>
        <taxon>Pseudomonadota</taxon>
        <taxon>Alphaproteobacteria</taxon>
        <taxon>Hyphomicrobiales</taxon>
        <taxon>Xanthobacteraceae</taxon>
        <taxon>Xanthobacter</taxon>
    </lineage>
</organism>
<dbReference type="InterPro" id="IPR000873">
    <property type="entry name" value="AMP-dep_synth/lig_dom"/>
</dbReference>
<dbReference type="PANTHER" id="PTHR43767:SF1">
    <property type="entry name" value="NONRIBOSOMAL PEPTIDE SYNTHASE PES1 (EUROFUNG)-RELATED"/>
    <property type="match status" value="1"/>
</dbReference>
<feature type="domain" description="AMP-binding enzyme C-terminal" evidence="2">
    <location>
        <begin position="426"/>
        <end position="500"/>
    </location>
</feature>
<accession>A0A9W6FK97</accession>
<dbReference type="EMBL" id="BSDO01000003">
    <property type="protein sequence ID" value="GLI23086.1"/>
    <property type="molecule type" value="Genomic_DNA"/>
</dbReference>
<name>A0A9W6FK97_XANFL</name>
<dbReference type="InterPro" id="IPR025110">
    <property type="entry name" value="AMP-bd_C"/>
</dbReference>
<dbReference type="Pfam" id="PF00501">
    <property type="entry name" value="AMP-binding"/>
    <property type="match status" value="1"/>
</dbReference>
<dbReference type="GeneID" id="95763542"/>
<dbReference type="AlphaFoldDB" id="A0A9W6FK97"/>
<dbReference type="GO" id="GO:0016878">
    <property type="term" value="F:acid-thiol ligase activity"/>
    <property type="evidence" value="ECO:0007669"/>
    <property type="project" value="UniProtKB-ARBA"/>
</dbReference>
<proteinExistence type="predicted"/>
<evidence type="ECO:0000313" key="6">
    <source>
        <dbReference type="Proteomes" id="UP001245370"/>
    </source>
</evidence>
<dbReference type="InterPro" id="IPR042099">
    <property type="entry name" value="ANL_N_sf"/>
</dbReference>
<dbReference type="PANTHER" id="PTHR43767">
    <property type="entry name" value="LONG-CHAIN-FATTY-ACID--COA LIGASE"/>
    <property type="match status" value="1"/>
</dbReference>
<keyword evidence="3" id="KW-0436">Ligase</keyword>
<gene>
    <name evidence="4" type="ORF">GGQ86_002842</name>
    <name evidence="3" type="ORF">XFLAVUS301_27600</name>
</gene>
<dbReference type="InterPro" id="IPR020845">
    <property type="entry name" value="AMP-binding_CS"/>
</dbReference>
<dbReference type="InterPro" id="IPR050237">
    <property type="entry name" value="ATP-dep_AMP-bd_enzyme"/>
</dbReference>
<reference evidence="4 6" key="2">
    <citation type="submission" date="2023-07" db="EMBL/GenBank/DDBJ databases">
        <title>Genomic Encyclopedia of Type Strains, Phase IV (KMG-IV): sequencing the most valuable type-strain genomes for metagenomic binning, comparative biology and taxonomic classification.</title>
        <authorList>
            <person name="Goeker M."/>
        </authorList>
    </citation>
    <scope>NUCLEOTIDE SEQUENCE [LARGE SCALE GENOMIC DNA]</scope>
    <source>
        <strain evidence="4 6">DSM 338</strain>
    </source>
</reference>
<dbReference type="PROSITE" id="PS00455">
    <property type="entry name" value="AMP_BINDING"/>
    <property type="match status" value="1"/>
</dbReference>
<dbReference type="Proteomes" id="UP001245370">
    <property type="component" value="Unassembled WGS sequence"/>
</dbReference>
<evidence type="ECO:0000313" key="3">
    <source>
        <dbReference type="EMBL" id="GLI23086.1"/>
    </source>
</evidence>
<dbReference type="Pfam" id="PF13193">
    <property type="entry name" value="AMP-binding_C"/>
    <property type="match status" value="1"/>
</dbReference>
<feature type="domain" description="AMP-dependent synthetase/ligase" evidence="1">
    <location>
        <begin position="14"/>
        <end position="376"/>
    </location>
</feature>
<dbReference type="InterPro" id="IPR045851">
    <property type="entry name" value="AMP-bd_C_sf"/>
</dbReference>
<dbReference type="RefSeq" id="WP_281807971.1">
    <property type="nucleotide sequence ID" value="NZ_BSDO01000003.1"/>
</dbReference>
<keyword evidence="6" id="KW-1185">Reference proteome</keyword>
<evidence type="ECO:0000259" key="1">
    <source>
        <dbReference type="Pfam" id="PF00501"/>
    </source>
</evidence>
<evidence type="ECO:0000313" key="4">
    <source>
        <dbReference type="EMBL" id="MDR6334366.1"/>
    </source>
</evidence>
<dbReference type="SUPFAM" id="SSF56801">
    <property type="entry name" value="Acetyl-CoA synthetase-like"/>
    <property type="match status" value="1"/>
</dbReference>
<dbReference type="EMBL" id="JAVDPY010000004">
    <property type="protein sequence ID" value="MDR6334366.1"/>
    <property type="molecule type" value="Genomic_DNA"/>
</dbReference>
<reference evidence="3" key="1">
    <citation type="submission" date="2022-12" db="EMBL/GenBank/DDBJ databases">
        <title>Reference genome sequencing for broad-spectrum identification of bacterial and archaeal isolates by mass spectrometry.</title>
        <authorList>
            <person name="Sekiguchi Y."/>
            <person name="Tourlousse D.M."/>
        </authorList>
    </citation>
    <scope>NUCLEOTIDE SEQUENCE</scope>
    <source>
        <strain evidence="3">301</strain>
    </source>
</reference>
<protein>
    <submittedName>
        <fullName evidence="3">Long-chain-fatty-acid--CoA ligase</fullName>
    </submittedName>
    <submittedName>
        <fullName evidence="4">Rifamycin polyketide synthase module 1/2/3</fullName>
    </submittedName>
</protein>
<dbReference type="Gene3D" id="3.30.300.30">
    <property type="match status" value="1"/>
</dbReference>
<comment type="caution">
    <text evidence="3">The sequence shown here is derived from an EMBL/GenBank/DDBJ whole genome shotgun (WGS) entry which is preliminary data.</text>
</comment>
<sequence length="514" mass="54810">MLKADLIAPVPELLRRHATERSGKVAFRDARRAVTYAELERRTANLAGHLAGLGVGSGDRVAILLTNSVSWVEACLAIVRAGAVAVPISAEAAPGEVSYRLSDAACRIVITTAARAEMVEALRAEAPSVAGLLLVDAPAGDLRSFEALAELPSAAPARDPDDIDVASFIIYTSGTTGRAKGVLLTCRSMLWVTAACWSPVVGLNADDTVLSPLPLFHSYALNFSVLSILATGASEYILEKYSTREAMRLLETGEFTVFPGVPTMFHYLMEAAQAEGRSSLPGLRVCVSAGAIMPATLNAAFEGAFGVPLLDGYGITETSTMVTMNAASSSRVMGSCGLPLPGVALRIVDPASLRDLDAEQEGELIVRGPNVMLGYHNKPEETSKALRNGWYHTGDLARADRNGFVTITGRLKELIIRGGQNIAPAEIEEVVLLFSSVLDCAVAGVAHPQLGEVPALYVVPRDSSFDADLLLDHCRHHLSSYKVPHVVHQVDEIPRTGSGKIIRFRLKEMVQPLP</sequence>